<dbReference type="SUPFAM" id="SSF53335">
    <property type="entry name" value="S-adenosyl-L-methionine-dependent methyltransferases"/>
    <property type="match status" value="1"/>
</dbReference>
<comment type="caution">
    <text evidence="5">The sequence shown here is derived from an EMBL/GenBank/DDBJ whole genome shotgun (WGS) entry which is preliminary data.</text>
</comment>
<evidence type="ECO:0000256" key="3">
    <source>
        <dbReference type="ARBA" id="ARBA00022679"/>
    </source>
</evidence>
<gene>
    <name evidence="5" type="ORF">PM001_LOCUS4385</name>
</gene>
<dbReference type="InterPro" id="IPR025714">
    <property type="entry name" value="Methyltranfer_dom"/>
</dbReference>
<reference evidence="5" key="1">
    <citation type="submission" date="2024-01" db="EMBL/GenBank/DDBJ databases">
        <authorList>
            <person name="Webb A."/>
        </authorList>
    </citation>
    <scope>NUCLEOTIDE SEQUENCE</scope>
    <source>
        <strain evidence="5">Pm1</strain>
    </source>
</reference>
<dbReference type="GO" id="GO:0032259">
    <property type="term" value="P:methylation"/>
    <property type="evidence" value="ECO:0007669"/>
    <property type="project" value="UniProtKB-KW"/>
</dbReference>
<dbReference type="Gene3D" id="3.40.50.150">
    <property type="entry name" value="Vaccinia Virus protein VP39"/>
    <property type="match status" value="1"/>
</dbReference>
<evidence type="ECO:0000259" key="4">
    <source>
        <dbReference type="Pfam" id="PF13847"/>
    </source>
</evidence>
<dbReference type="PANTHER" id="PTHR12176">
    <property type="entry name" value="SAM-DEPENDENT METHYLTRANSFERASE SUPERFAMILY PROTEIN"/>
    <property type="match status" value="1"/>
</dbReference>
<protein>
    <recommendedName>
        <fullName evidence="4">Methyltransferase domain-containing protein</fullName>
    </recommendedName>
</protein>
<keyword evidence="3" id="KW-0808">Transferase</keyword>
<dbReference type="InterPro" id="IPR051419">
    <property type="entry name" value="Lys/N-term_MeTrsfase_sf"/>
</dbReference>
<dbReference type="CDD" id="cd02440">
    <property type="entry name" value="AdoMet_MTases"/>
    <property type="match status" value="1"/>
</dbReference>
<sequence length="217" mass="24806">MTEYLPKTNCTYKEKGYWDSRFHREESYDWLVRFENVAELLAKYVCPSDRILMVGCGNSTFSVDMYNSGFQHITNIDYSKTVIKRMSAKYSEKMPEMQWIEADMTTLSSVFGPASFDVVIDKAAMDALMCDEGDVWSPSEAVIEQAAAMCSGITSVLASRGTFLQISFAQPHFRRRFLLGEGEQAPTSTVYDWSYSYHNIDMGLGYFFYVLQKCSHV</sequence>
<dbReference type="GO" id="GO:0008168">
    <property type="term" value="F:methyltransferase activity"/>
    <property type="evidence" value="ECO:0007669"/>
    <property type="project" value="UniProtKB-KW"/>
</dbReference>
<keyword evidence="2" id="KW-0489">Methyltransferase</keyword>
<dbReference type="InterPro" id="IPR029063">
    <property type="entry name" value="SAM-dependent_MTases_sf"/>
</dbReference>
<name>A0AAV1TAT7_9STRA</name>
<organism evidence="5 6">
    <name type="scientific">Peronospora matthiolae</name>
    <dbReference type="NCBI Taxonomy" id="2874970"/>
    <lineage>
        <taxon>Eukaryota</taxon>
        <taxon>Sar</taxon>
        <taxon>Stramenopiles</taxon>
        <taxon>Oomycota</taxon>
        <taxon>Peronosporomycetes</taxon>
        <taxon>Peronosporales</taxon>
        <taxon>Peronosporaceae</taxon>
        <taxon>Peronospora</taxon>
    </lineage>
</organism>
<dbReference type="PANTHER" id="PTHR12176:SF80">
    <property type="entry name" value="EEF1A LYSINE METHYLTRANSFERASE 4"/>
    <property type="match status" value="1"/>
</dbReference>
<dbReference type="EMBL" id="CAKLBY020000037">
    <property type="protein sequence ID" value="CAK7911542.1"/>
    <property type="molecule type" value="Genomic_DNA"/>
</dbReference>
<evidence type="ECO:0000313" key="6">
    <source>
        <dbReference type="Proteomes" id="UP001162060"/>
    </source>
</evidence>
<dbReference type="FunFam" id="3.40.50.150:FF:000217">
    <property type="entry name" value="Methyltransferase protein 13"/>
    <property type="match status" value="1"/>
</dbReference>
<feature type="domain" description="Methyltransferase" evidence="4">
    <location>
        <begin position="50"/>
        <end position="169"/>
    </location>
</feature>
<comment type="similarity">
    <text evidence="1">Belongs to the methyltransferase superfamily.</text>
</comment>
<evidence type="ECO:0000313" key="5">
    <source>
        <dbReference type="EMBL" id="CAK7911542.1"/>
    </source>
</evidence>
<evidence type="ECO:0000256" key="2">
    <source>
        <dbReference type="ARBA" id="ARBA00022603"/>
    </source>
</evidence>
<dbReference type="AlphaFoldDB" id="A0AAV1TAT7"/>
<proteinExistence type="inferred from homology"/>
<dbReference type="Pfam" id="PF13847">
    <property type="entry name" value="Methyltransf_31"/>
    <property type="match status" value="1"/>
</dbReference>
<dbReference type="Proteomes" id="UP001162060">
    <property type="component" value="Unassembled WGS sequence"/>
</dbReference>
<accession>A0AAV1TAT7</accession>
<evidence type="ECO:0000256" key="1">
    <source>
        <dbReference type="ARBA" id="ARBA00008361"/>
    </source>
</evidence>